<comment type="subcellular location">
    <subcellularLocation>
        <location evidence="1">Cell envelope</location>
    </subcellularLocation>
</comment>
<dbReference type="Pfam" id="PF25990">
    <property type="entry name" value="Beta-barrel_YknX"/>
    <property type="match status" value="1"/>
</dbReference>
<feature type="compositionally biased region" description="Gly residues" evidence="3">
    <location>
        <begin position="379"/>
        <end position="404"/>
    </location>
</feature>
<evidence type="ECO:0000313" key="6">
    <source>
        <dbReference type="EMBL" id="GAA2607764.1"/>
    </source>
</evidence>
<accession>A0ABN3PYN4</accession>
<dbReference type="InterPro" id="IPR058627">
    <property type="entry name" value="MdtA-like_C"/>
</dbReference>
<dbReference type="PANTHER" id="PTHR32347">
    <property type="entry name" value="EFFLUX SYSTEM COMPONENT YKNX-RELATED"/>
    <property type="match status" value="1"/>
</dbReference>
<feature type="region of interest" description="Disordered" evidence="3">
    <location>
        <begin position="176"/>
        <end position="213"/>
    </location>
</feature>
<gene>
    <name evidence="6" type="ORF">GCM10010411_47490</name>
</gene>
<evidence type="ECO:0000259" key="5">
    <source>
        <dbReference type="Pfam" id="PF25990"/>
    </source>
</evidence>
<evidence type="ECO:0000259" key="4">
    <source>
        <dbReference type="Pfam" id="PF25967"/>
    </source>
</evidence>
<dbReference type="Gene3D" id="2.40.50.100">
    <property type="match status" value="1"/>
</dbReference>
<dbReference type="PANTHER" id="PTHR32347:SF14">
    <property type="entry name" value="EFFLUX SYSTEM COMPONENT YKNX-RELATED"/>
    <property type="match status" value="1"/>
</dbReference>
<evidence type="ECO:0000256" key="1">
    <source>
        <dbReference type="ARBA" id="ARBA00004196"/>
    </source>
</evidence>
<dbReference type="Gene3D" id="2.40.420.20">
    <property type="match status" value="1"/>
</dbReference>
<feature type="region of interest" description="Disordered" evidence="3">
    <location>
        <begin position="365"/>
        <end position="404"/>
    </location>
</feature>
<sequence length="404" mass="40233">MKSPFKRRTLLLNGTLGVLLAGGVGAAYLSLADDGAAAQQGQQRITRVMRGTVESTVSASGSVASAQTRSLNFGASGTVARIHVRAGEKVSKGETLARLDQAAALDSLKATELSLAAATEKLDETSSSSSSYAQVYSSYVQAKNAYRSAQQTLDGTVIKAPFAGTVTEVNGNVGDSAAAGSASSSSSGSGGPSSESSTSADATSSSSTSSSSTTGFVELVNTRSLEIEGDFTEADTTKLKVGQEAAITFDALTGTTATGEIEKISISPTTSDNVVTYPVTIGLTDVPSGVRIGQTATVEITTGSAENVLYVPTAAVRAAGGQSTVTVLENGEQVVRTVETGIKGDQGTVIKSGLKEGDQVIVVSTSTGSSTPNNNRIPGMGGGGRGGLPGGGGGGMPGGGGARP</sequence>
<dbReference type="Gene3D" id="2.40.30.170">
    <property type="match status" value="1"/>
</dbReference>
<dbReference type="InterPro" id="IPR050465">
    <property type="entry name" value="UPF0194_transport"/>
</dbReference>
<dbReference type="EMBL" id="BAAATD010000006">
    <property type="protein sequence ID" value="GAA2607764.1"/>
    <property type="molecule type" value="Genomic_DNA"/>
</dbReference>
<name>A0ABN3PYN4_9ACTN</name>
<feature type="domain" description="Multidrug resistance protein MdtA-like C-terminal permuted SH3" evidence="4">
    <location>
        <begin position="307"/>
        <end position="362"/>
    </location>
</feature>
<protein>
    <submittedName>
        <fullName evidence="6">Efflux RND transporter periplasmic adaptor subunit</fullName>
    </submittedName>
</protein>
<dbReference type="InterPro" id="IPR058636">
    <property type="entry name" value="Beta-barrel_YknX"/>
</dbReference>
<keyword evidence="2" id="KW-0175">Coiled coil</keyword>
<reference evidence="6 7" key="1">
    <citation type="journal article" date="2019" name="Int. J. Syst. Evol. Microbiol.">
        <title>The Global Catalogue of Microorganisms (GCM) 10K type strain sequencing project: providing services to taxonomists for standard genome sequencing and annotation.</title>
        <authorList>
            <consortium name="The Broad Institute Genomics Platform"/>
            <consortium name="The Broad Institute Genome Sequencing Center for Infectious Disease"/>
            <person name="Wu L."/>
            <person name="Ma J."/>
        </authorList>
    </citation>
    <scope>NUCLEOTIDE SEQUENCE [LARGE SCALE GENOMIC DNA]</scope>
    <source>
        <strain evidence="6 7">JCM 6833</strain>
    </source>
</reference>
<evidence type="ECO:0000256" key="2">
    <source>
        <dbReference type="ARBA" id="ARBA00023054"/>
    </source>
</evidence>
<proteinExistence type="predicted"/>
<feature type="domain" description="YknX-like beta-barrel" evidence="5">
    <location>
        <begin position="225"/>
        <end position="300"/>
    </location>
</feature>
<evidence type="ECO:0000313" key="7">
    <source>
        <dbReference type="Proteomes" id="UP001501509"/>
    </source>
</evidence>
<comment type="caution">
    <text evidence="6">The sequence shown here is derived from an EMBL/GenBank/DDBJ whole genome shotgun (WGS) entry which is preliminary data.</text>
</comment>
<dbReference type="SUPFAM" id="SSF111369">
    <property type="entry name" value="HlyD-like secretion proteins"/>
    <property type="match status" value="1"/>
</dbReference>
<evidence type="ECO:0000256" key="3">
    <source>
        <dbReference type="SAM" id="MobiDB-lite"/>
    </source>
</evidence>
<dbReference type="RefSeq" id="WP_344544168.1">
    <property type="nucleotide sequence ID" value="NZ_BAAATD010000006.1"/>
</dbReference>
<dbReference type="Pfam" id="PF25967">
    <property type="entry name" value="RND-MFP_C"/>
    <property type="match status" value="1"/>
</dbReference>
<organism evidence="6 7">
    <name type="scientific">Actinomadura fulvescens</name>
    <dbReference type="NCBI Taxonomy" id="46160"/>
    <lineage>
        <taxon>Bacteria</taxon>
        <taxon>Bacillati</taxon>
        <taxon>Actinomycetota</taxon>
        <taxon>Actinomycetes</taxon>
        <taxon>Streptosporangiales</taxon>
        <taxon>Thermomonosporaceae</taxon>
        <taxon>Actinomadura</taxon>
    </lineage>
</organism>
<dbReference type="Proteomes" id="UP001501509">
    <property type="component" value="Unassembled WGS sequence"/>
</dbReference>
<keyword evidence="7" id="KW-1185">Reference proteome</keyword>